<dbReference type="Gene3D" id="3.40.50.720">
    <property type="entry name" value="NAD(P)-binding Rossmann-like Domain"/>
    <property type="match status" value="2"/>
</dbReference>
<reference evidence="8" key="2">
    <citation type="submission" date="2021-08" db="EMBL/GenBank/DDBJ databases">
        <authorList>
            <person name="Gostincar C."/>
            <person name="Sun X."/>
            <person name="Song Z."/>
            <person name="Gunde-Cimerman N."/>
        </authorList>
    </citation>
    <scope>NUCLEOTIDE SEQUENCE</scope>
    <source>
        <strain evidence="8">EXF-9911</strain>
    </source>
</reference>
<feature type="non-terminal residue" evidence="8">
    <location>
        <position position="1"/>
    </location>
</feature>
<proteinExistence type="predicted"/>
<dbReference type="InterPro" id="IPR036291">
    <property type="entry name" value="NAD(P)-bd_dom_sf"/>
</dbReference>
<dbReference type="EMBL" id="JAHFXF010000208">
    <property type="protein sequence ID" value="KAG9693022.1"/>
    <property type="molecule type" value="Genomic_DNA"/>
</dbReference>
<dbReference type="PANTHER" id="PTHR48079:SF8">
    <property type="entry name" value="NAD(P)-BINDING DOMAIN-CONTAINING PROTEIN"/>
    <property type="match status" value="1"/>
</dbReference>
<reference evidence="8" key="1">
    <citation type="journal article" date="2021" name="J Fungi (Basel)">
        <title>Virulence traits and population genomics of the black yeast Aureobasidium melanogenum.</title>
        <authorList>
            <person name="Cernosa A."/>
            <person name="Sun X."/>
            <person name="Gostincar C."/>
            <person name="Fang C."/>
            <person name="Gunde-Cimerman N."/>
            <person name="Song Z."/>
        </authorList>
    </citation>
    <scope>NUCLEOTIDE SEQUENCE</scope>
    <source>
        <strain evidence="8">EXF-9911</strain>
    </source>
</reference>
<dbReference type="SUPFAM" id="SSF51735">
    <property type="entry name" value="NAD(P)-binding Rossmann-fold domains"/>
    <property type="match status" value="1"/>
</dbReference>
<evidence type="ECO:0000256" key="3">
    <source>
        <dbReference type="ARBA" id="ARBA00022989"/>
    </source>
</evidence>
<feature type="transmembrane region" description="Helical" evidence="5">
    <location>
        <begin position="730"/>
        <end position="751"/>
    </location>
</feature>
<dbReference type="Gene3D" id="1.20.1740.10">
    <property type="entry name" value="Amino acid/polyamine transporter I"/>
    <property type="match status" value="1"/>
</dbReference>
<dbReference type="AlphaFoldDB" id="A0A9P8EK03"/>
<dbReference type="InterPro" id="IPR008030">
    <property type="entry name" value="NmrA-like"/>
</dbReference>
<comment type="caution">
    <text evidence="8">The sequence shown here is derived from an EMBL/GenBank/DDBJ whole genome shotgun (WGS) entry which is preliminary data.</text>
</comment>
<dbReference type="GO" id="GO:0004029">
    <property type="term" value="F:aldehyde dehydrogenase (NAD+) activity"/>
    <property type="evidence" value="ECO:0007669"/>
    <property type="project" value="TreeGrafter"/>
</dbReference>
<dbReference type="InterPro" id="IPR013057">
    <property type="entry name" value="AA_transpt_TM"/>
</dbReference>
<feature type="transmembrane region" description="Helical" evidence="5">
    <location>
        <begin position="480"/>
        <end position="503"/>
    </location>
</feature>
<evidence type="ECO:0000256" key="2">
    <source>
        <dbReference type="ARBA" id="ARBA00022692"/>
    </source>
</evidence>
<feature type="transmembrane region" description="Helical" evidence="5">
    <location>
        <begin position="428"/>
        <end position="448"/>
    </location>
</feature>
<keyword evidence="2 5" id="KW-0812">Transmembrane</keyword>
<name>A0A9P8EK03_AURME</name>
<dbReference type="Proteomes" id="UP000779574">
    <property type="component" value="Unassembled WGS sequence"/>
</dbReference>
<dbReference type="InterPro" id="IPR051783">
    <property type="entry name" value="NAD(P)-dependent_oxidoreduct"/>
</dbReference>
<evidence type="ECO:0000259" key="6">
    <source>
        <dbReference type="Pfam" id="PF01490"/>
    </source>
</evidence>
<feature type="transmembrane region" description="Helical" evidence="5">
    <location>
        <begin position="540"/>
        <end position="559"/>
    </location>
</feature>
<evidence type="ECO:0000256" key="4">
    <source>
        <dbReference type="ARBA" id="ARBA00023136"/>
    </source>
</evidence>
<dbReference type="OrthoDB" id="40134at2759"/>
<dbReference type="Pfam" id="PF01490">
    <property type="entry name" value="Aa_trans"/>
    <property type="match status" value="1"/>
</dbReference>
<protein>
    <submittedName>
        <fullName evidence="8">Amino acid transporter</fullName>
    </submittedName>
</protein>
<evidence type="ECO:0000313" key="8">
    <source>
        <dbReference type="EMBL" id="KAG9693022.1"/>
    </source>
</evidence>
<feature type="domain" description="NmrA-like" evidence="7">
    <location>
        <begin position="3"/>
        <end position="79"/>
    </location>
</feature>
<feature type="transmembrane region" description="Helical" evidence="5">
    <location>
        <begin position="622"/>
        <end position="644"/>
    </location>
</feature>
<dbReference type="FunFam" id="1.20.1740.10:FF:000039">
    <property type="entry name" value="Neutral amino acid transporter (Eurofung)"/>
    <property type="match status" value="1"/>
</dbReference>
<feature type="domain" description="Amino acid transporter transmembrane" evidence="6">
    <location>
        <begin position="402"/>
        <end position="796"/>
    </location>
</feature>
<feature type="transmembrane region" description="Helical" evidence="5">
    <location>
        <begin position="589"/>
        <end position="610"/>
    </location>
</feature>
<evidence type="ECO:0000256" key="1">
    <source>
        <dbReference type="ARBA" id="ARBA00004370"/>
    </source>
</evidence>
<dbReference type="PANTHER" id="PTHR48079">
    <property type="entry name" value="PROTEIN YEEZ"/>
    <property type="match status" value="1"/>
</dbReference>
<keyword evidence="3 5" id="KW-1133">Transmembrane helix</keyword>
<dbReference type="GO" id="GO:0005737">
    <property type="term" value="C:cytoplasm"/>
    <property type="evidence" value="ECO:0007669"/>
    <property type="project" value="TreeGrafter"/>
</dbReference>
<dbReference type="GO" id="GO:0016020">
    <property type="term" value="C:membrane"/>
    <property type="evidence" value="ECO:0007669"/>
    <property type="project" value="UniProtKB-SubCell"/>
</dbReference>
<feature type="transmembrane region" description="Helical" evidence="5">
    <location>
        <begin position="771"/>
        <end position="794"/>
    </location>
</feature>
<dbReference type="Pfam" id="PF05368">
    <property type="entry name" value="NmrA"/>
    <property type="match status" value="1"/>
</dbReference>
<evidence type="ECO:0000256" key="5">
    <source>
        <dbReference type="SAM" id="Phobius"/>
    </source>
</evidence>
<keyword evidence="4 5" id="KW-0472">Membrane</keyword>
<sequence length="822" mass="88623">MAHKIFITGATGYIGGDILHEVLATFGTSSVIALVRDAERAKAIKDRHPQVTLVEGDLDSHQLIEDQVSQADIVISYAANNKHVPAVHSIGKGILKADRQTPILWLQISGASLLSIPDIKEGRFGEASSEMYDDWDDATEIRNLIDNNPSRAVDENVLDFARSHPDRVRTALIFPPIIFGQGRGLRNTKSLQVPSLCRTAIARHQSVYVGRGQACWGNVHIADLAKLAADLIHAHDQPQHKHDLWNEEGLYFPATGEMTWFAIAEALSKTAERQGIKAPLSSISVKDVDSLFDHGSVLFGTNARSKPGRATRFLNYENRQHSLEENIPMAFKLELKEFTITTNSKPLQDSMEDYPVKSTPDLDGELGLVQTNRTGEVRELGLVDDAVFGQLDEDSPNYRNVSLFGTIALMMKTQIGLGVLSIPSVFDTLGMIPGIICLLVIGAITTWSDYMIGVFKLKHPEVYAINDVGGMLFGRVGREALGAAYVLYYIFVAGSGILSISIALNALSTHAVCTAAFVAVGAVIGAVFSSIRTLGKITMLAWAGCGSIIVAILVVTIAVGNQDRPAAAPQQGPWSSDWKLVGDPSFTDAISSIGSIVFAYAGTPAFFSIVAEMRDPRQYTKALVVCQSTITVVYIVIGIVVYYFCGSYVASPALGSAGVTMKKVCYGLALPGLCIGTVLLCHLPAKYVFVRILRGSKHLTSNTITHWTTWLSCTAGITLISYIIASAIPVFGGLVSLVGALFATLLSFHPYACMWLYDNWNLGKSKPTKTWLLMVGWCGFVIASGTLLVVAGTYGSVVSIADSYKESGGSAAWTCKDNSGSV</sequence>
<feature type="transmembrane region" description="Helical" evidence="5">
    <location>
        <begin position="509"/>
        <end position="528"/>
    </location>
</feature>
<accession>A0A9P8EK03</accession>
<evidence type="ECO:0000259" key="7">
    <source>
        <dbReference type="Pfam" id="PF05368"/>
    </source>
</evidence>
<evidence type="ECO:0000313" key="9">
    <source>
        <dbReference type="Proteomes" id="UP000779574"/>
    </source>
</evidence>
<organism evidence="8 9">
    <name type="scientific">Aureobasidium melanogenum</name>
    <name type="common">Aureobasidium pullulans var. melanogenum</name>
    <dbReference type="NCBI Taxonomy" id="46634"/>
    <lineage>
        <taxon>Eukaryota</taxon>
        <taxon>Fungi</taxon>
        <taxon>Dikarya</taxon>
        <taxon>Ascomycota</taxon>
        <taxon>Pezizomycotina</taxon>
        <taxon>Dothideomycetes</taxon>
        <taxon>Dothideomycetidae</taxon>
        <taxon>Dothideales</taxon>
        <taxon>Saccotheciaceae</taxon>
        <taxon>Aureobasidium</taxon>
    </lineage>
</organism>
<feature type="transmembrane region" description="Helical" evidence="5">
    <location>
        <begin position="704"/>
        <end position="724"/>
    </location>
</feature>
<comment type="subcellular location">
    <subcellularLocation>
        <location evidence="1">Membrane</location>
    </subcellularLocation>
</comment>
<gene>
    <name evidence="8" type="ORF">KCU76_g6280</name>
</gene>
<feature type="transmembrane region" description="Helical" evidence="5">
    <location>
        <begin position="664"/>
        <end position="683"/>
    </location>
</feature>